<feature type="region of interest" description="Disordered" evidence="20">
    <location>
        <begin position="399"/>
        <end position="425"/>
    </location>
</feature>
<keyword evidence="4" id="KW-0963">Cytoplasm</keyword>
<evidence type="ECO:0000313" key="23">
    <source>
        <dbReference type="Proteomes" id="UP000515159"/>
    </source>
</evidence>
<dbReference type="Gene3D" id="2.60.200.20">
    <property type="match status" value="1"/>
</dbReference>
<keyword evidence="7" id="KW-0256">Endoplasmic reticulum</keyword>
<keyword evidence="3" id="KW-1003">Cell membrane</keyword>
<dbReference type="InterPro" id="IPR008984">
    <property type="entry name" value="SMAD_FHA_dom_sf"/>
</dbReference>
<sequence length="790" mass="90746">MPSALAIFTCRPNSHPFQERHVYLDEPVKIGRSVARCRPAQNNATFDCKVLSRNHALVWFDHKTCKFYLQDTKSSNGTFINSQRLSRGSEESPPCEILSGDVIQFGVDVTENTRKVTHGCIVSTVKLFLPEGLEARRRTDVIQAPLPSPVDKVAANTPTMYSQELFQLSQYLQEALHREQMLEQKLATLQRLLACTQEASNTSWQALIAEDRLLSRLEVMGNQLQACSKNQTEDGIRKELVALQEDKHNYETTAKESLRRVLQEKIEVVRKLSEVERSLSNTEDECTHLKEMNERTQEELRELANKYNGAVNEMKDLSDKLKTAEGKQEEIQQKGQAEKKELQHKIDEMEEKEQELQAKIEALQADNDFTNERLTALQGKLIEEEHLTKGVEETKLLKESQAEAKESDLSDTLSPSKEKSSDDTTDALMDEQELNEPINRVTILKDDLQHAQSGTNETKQEIELLHKELIEAQDLARTSKQKYLELQALLEDERKANRLQVEESTRQIHLLQAQLQRLQNEIEILREQKENDIASTRDELASAQDEIALLQRVAEQATSEHNSDIAELQGELQEVRAELEQWRKAASESEKEIVSLQASFQRQCQEQEEQQRKEAAHLQADVENLRRECKVLQADCFSLQHENASLTEELKRQKNDLLSSQKQSRELASDLNVLNTTRKELENQVGSLKEESQRDAAGLKHQLKEAESRAKDFQKEYEKTQTLLSELKVKYEMTEQEKQTIMEELKRYKDNLKLLQEKGNNRRWPWMPVITALVAVTALVLYPGFSRASP</sequence>
<dbReference type="GO" id="GO:0005789">
    <property type="term" value="C:endoplasmic reticulum membrane"/>
    <property type="evidence" value="ECO:0007669"/>
    <property type="project" value="UniProtKB-SubCell"/>
</dbReference>
<dbReference type="PANTHER" id="PTHR15715">
    <property type="entry name" value="CENTROSOMAL PROTEIN OF 170 KDA"/>
    <property type="match status" value="1"/>
</dbReference>
<keyword evidence="10" id="KW-0496">Mitochondrion</keyword>
<feature type="coiled-coil region" evidence="19">
    <location>
        <begin position="172"/>
        <end position="199"/>
    </location>
</feature>
<dbReference type="InterPro" id="IPR051176">
    <property type="entry name" value="Cent_Immune-Sig_Mod"/>
</dbReference>
<dbReference type="GO" id="GO:0031966">
    <property type="term" value="C:mitochondrial membrane"/>
    <property type="evidence" value="ECO:0007669"/>
    <property type="project" value="UniProtKB-SubCell"/>
</dbReference>
<evidence type="ECO:0000256" key="5">
    <source>
        <dbReference type="ARBA" id="ARBA00022553"/>
    </source>
</evidence>
<keyword evidence="6 21" id="KW-0812">Transmembrane</keyword>
<feature type="transmembrane region" description="Helical" evidence="21">
    <location>
        <begin position="764"/>
        <end position="785"/>
    </location>
</feature>
<evidence type="ECO:0000256" key="9">
    <source>
        <dbReference type="ARBA" id="ARBA00023054"/>
    </source>
</evidence>
<evidence type="ECO:0000256" key="15">
    <source>
        <dbReference type="ARBA" id="ARBA00060409"/>
    </source>
</evidence>
<evidence type="ECO:0000256" key="1">
    <source>
        <dbReference type="ARBA" id="ARBA00004300"/>
    </source>
</evidence>
<evidence type="ECO:0000256" key="6">
    <source>
        <dbReference type="ARBA" id="ARBA00022692"/>
    </source>
</evidence>
<dbReference type="PROSITE" id="PS50006">
    <property type="entry name" value="FHA_DOMAIN"/>
    <property type="match status" value="1"/>
</dbReference>
<evidence type="ECO:0000256" key="12">
    <source>
        <dbReference type="ARBA" id="ARBA00023212"/>
    </source>
</evidence>
<evidence type="ECO:0000256" key="20">
    <source>
        <dbReference type="SAM" id="MobiDB-lite"/>
    </source>
</evidence>
<evidence type="ECO:0000256" key="14">
    <source>
        <dbReference type="ARBA" id="ARBA00057671"/>
    </source>
</evidence>
<dbReference type="SMART" id="SM00240">
    <property type="entry name" value="FHA"/>
    <property type="match status" value="1"/>
</dbReference>
<keyword evidence="5" id="KW-0597">Phosphoprotein</keyword>
<keyword evidence="11 21" id="KW-0472">Membrane</keyword>
<evidence type="ECO:0000256" key="18">
    <source>
        <dbReference type="ARBA" id="ARBA00074026"/>
    </source>
</evidence>
<evidence type="ECO:0000256" key="11">
    <source>
        <dbReference type="ARBA" id="ARBA00023136"/>
    </source>
</evidence>
<comment type="function">
    <text evidence="14">Associates with the striatin-interacting phosphatase and kinase (STRIPAK) core complex, forming the extended (SIKE1:SLMAP)STRIPAK complex. The (SIKE1:SLMAP)STRIPAK complex dephosphorylates STK3 leading to the inhibition of Hippo signaling and the control of cell growth. May play a role during myoblast fusion.</text>
</comment>
<feature type="domain" description="FHA" evidence="22">
    <location>
        <begin position="28"/>
        <end position="85"/>
    </location>
</feature>
<dbReference type="GO" id="GO:0042383">
    <property type="term" value="C:sarcolemma"/>
    <property type="evidence" value="ECO:0007669"/>
    <property type="project" value="UniProtKB-SubCell"/>
</dbReference>
<name>A0A6P8PJP6_GEOSA</name>
<keyword evidence="9 19" id="KW-0175">Coiled coil</keyword>
<accession>A0A6P8PJP6</accession>
<dbReference type="SUPFAM" id="SSF49879">
    <property type="entry name" value="SMAD/FHA domain"/>
    <property type="match status" value="1"/>
</dbReference>
<feature type="coiled-coil region" evidence="19">
    <location>
        <begin position="501"/>
        <end position="758"/>
    </location>
</feature>
<evidence type="ECO:0000256" key="10">
    <source>
        <dbReference type="ARBA" id="ARBA00023128"/>
    </source>
</evidence>
<dbReference type="AlphaFoldDB" id="A0A6P8PJP6"/>
<keyword evidence="23" id="KW-1185">Reference proteome</keyword>
<evidence type="ECO:0000259" key="22">
    <source>
        <dbReference type="PROSITE" id="PS50006"/>
    </source>
</evidence>
<keyword evidence="12" id="KW-0206">Cytoskeleton</keyword>
<evidence type="ECO:0000256" key="16">
    <source>
        <dbReference type="ARBA" id="ARBA00061687"/>
    </source>
</evidence>
<dbReference type="GO" id="GO:1900825">
    <property type="term" value="P:regulation of membrane depolarization during cardiac muscle cell action potential"/>
    <property type="evidence" value="ECO:0007669"/>
    <property type="project" value="TreeGrafter"/>
</dbReference>
<dbReference type="FunFam" id="2.60.200.20:FF:000003">
    <property type="entry name" value="sarcolemmal membrane-associated protein isoform X2"/>
    <property type="match status" value="1"/>
</dbReference>
<dbReference type="Pfam" id="PF00498">
    <property type="entry name" value="FHA"/>
    <property type="match status" value="1"/>
</dbReference>
<feature type="compositionally biased region" description="Basic and acidic residues" evidence="20">
    <location>
        <begin position="399"/>
        <end position="408"/>
    </location>
</feature>
<dbReference type="PANTHER" id="PTHR15715:SF22">
    <property type="entry name" value="SARCOLEMMAL MEMBRANE-ASSOCIATED PROTEIN"/>
    <property type="match status" value="1"/>
</dbReference>
<protein>
    <recommendedName>
        <fullName evidence="18">Sarcolemmal membrane-associated protein</fullName>
    </recommendedName>
</protein>
<evidence type="ECO:0000256" key="3">
    <source>
        <dbReference type="ARBA" id="ARBA00022475"/>
    </source>
</evidence>
<evidence type="ECO:0000256" key="21">
    <source>
        <dbReference type="SAM" id="Phobius"/>
    </source>
</evidence>
<comment type="subcellular location">
    <subcellularLocation>
        <location evidence="15">Cell membrane</location>
        <location evidence="15">Sarcolemma</location>
        <topology evidence="15">Single-pass type IV membrane protein</topology>
    </subcellularLocation>
    <subcellularLocation>
        <location evidence="1">Cytoplasm</location>
        <location evidence="1">Cytoskeleton</location>
        <location evidence="1">Microtubule organizing center</location>
        <location evidence="1">Centrosome</location>
    </subcellularLocation>
    <subcellularLocation>
        <location evidence="2">Endoplasmic reticulum membrane</location>
        <topology evidence="2">Single-pass membrane protein</topology>
    </subcellularLocation>
    <subcellularLocation>
        <location evidence="13">Mitochondrion membrane</location>
        <topology evidence="13">Single-pass type IV membrane protein</topology>
    </subcellularLocation>
</comment>
<dbReference type="GO" id="GO:0005813">
    <property type="term" value="C:centrosome"/>
    <property type="evidence" value="ECO:0007669"/>
    <property type="project" value="UniProtKB-SubCell"/>
</dbReference>
<evidence type="ECO:0000256" key="8">
    <source>
        <dbReference type="ARBA" id="ARBA00022989"/>
    </source>
</evidence>
<feature type="coiled-coil region" evidence="19">
    <location>
        <begin position="265"/>
        <end position="380"/>
    </location>
</feature>
<keyword evidence="8 21" id="KW-1133">Transmembrane helix</keyword>
<evidence type="ECO:0000256" key="17">
    <source>
        <dbReference type="ARBA" id="ARBA00066015"/>
    </source>
</evidence>
<organism evidence="23 24">
    <name type="scientific">Geotrypetes seraphini</name>
    <name type="common">Gaboon caecilian</name>
    <name type="synonym">Caecilia seraphini</name>
    <dbReference type="NCBI Taxonomy" id="260995"/>
    <lineage>
        <taxon>Eukaryota</taxon>
        <taxon>Metazoa</taxon>
        <taxon>Chordata</taxon>
        <taxon>Craniata</taxon>
        <taxon>Vertebrata</taxon>
        <taxon>Euteleostomi</taxon>
        <taxon>Amphibia</taxon>
        <taxon>Gymnophiona</taxon>
        <taxon>Geotrypetes</taxon>
    </lineage>
</organism>
<dbReference type="GeneID" id="117351093"/>
<evidence type="ECO:0000256" key="4">
    <source>
        <dbReference type="ARBA" id="ARBA00022490"/>
    </source>
</evidence>
<dbReference type="Proteomes" id="UP000515159">
    <property type="component" value="Chromosome 17"/>
</dbReference>
<comment type="subunit">
    <text evidence="17">Homodimer. Interacts with myosin. Interacts with SIKE1 and both associate with the STRIPAK core complex composed of PP2A catalytic and scaffolding subunits, the striatins (PP2A regulatory subunits), the striatin-associated proteins MOB4, STRIP1 and STRIP2, PDCD10 and members of the STE20 kinases, such as STK24 and STK26. Interacts (via FHA domain) with STK3 (when phosphorylated); the interaction associates STK3 with the STRIPAK complex.</text>
</comment>
<dbReference type="CTD" id="7871"/>
<comment type="similarity">
    <text evidence="16">Belongs to the SLMAP family.</text>
</comment>
<dbReference type="RefSeq" id="XP_033781740.1">
    <property type="nucleotide sequence ID" value="XM_033925849.1"/>
</dbReference>
<evidence type="ECO:0000256" key="2">
    <source>
        <dbReference type="ARBA" id="ARBA00004389"/>
    </source>
</evidence>
<proteinExistence type="inferred from homology"/>
<reference evidence="24" key="1">
    <citation type="submission" date="2025-08" db="UniProtKB">
        <authorList>
            <consortium name="RefSeq"/>
        </authorList>
    </citation>
    <scope>IDENTIFICATION</scope>
</reference>
<dbReference type="InterPro" id="IPR000253">
    <property type="entry name" value="FHA_dom"/>
</dbReference>
<dbReference type="GO" id="GO:0072659">
    <property type="term" value="P:protein localization to plasma membrane"/>
    <property type="evidence" value="ECO:0007669"/>
    <property type="project" value="TreeGrafter"/>
</dbReference>
<evidence type="ECO:0000256" key="13">
    <source>
        <dbReference type="ARBA" id="ARBA00046294"/>
    </source>
</evidence>
<evidence type="ECO:0000256" key="19">
    <source>
        <dbReference type="SAM" id="Coils"/>
    </source>
</evidence>
<dbReference type="CDD" id="cd22679">
    <property type="entry name" value="FHA_SLMAP"/>
    <property type="match status" value="1"/>
</dbReference>
<evidence type="ECO:0000256" key="7">
    <source>
        <dbReference type="ARBA" id="ARBA00022824"/>
    </source>
</evidence>
<evidence type="ECO:0000313" key="24">
    <source>
        <dbReference type="RefSeq" id="XP_033781740.1"/>
    </source>
</evidence>
<dbReference type="CDD" id="cd21911">
    <property type="entry name" value="CC1_SLMAP"/>
    <property type="match status" value="1"/>
</dbReference>
<gene>
    <name evidence="24" type="primary">SLMAP</name>
</gene>